<feature type="chain" id="PRO_5039369036" evidence="2">
    <location>
        <begin position="26"/>
        <end position="650"/>
    </location>
</feature>
<reference evidence="3" key="2">
    <citation type="submission" date="2021-04" db="EMBL/GenBank/DDBJ databases">
        <authorList>
            <person name="Gilroy R."/>
        </authorList>
    </citation>
    <scope>NUCLEOTIDE SEQUENCE</scope>
    <source>
        <strain evidence="3">3436</strain>
    </source>
</reference>
<evidence type="ECO:0000313" key="3">
    <source>
        <dbReference type="EMBL" id="HIZ49425.1"/>
    </source>
</evidence>
<proteinExistence type="predicted"/>
<dbReference type="InterPro" id="IPR012332">
    <property type="entry name" value="Autotransporter_pectin_lyase_C"/>
</dbReference>
<dbReference type="Gene3D" id="2.160.20.20">
    <property type="match status" value="1"/>
</dbReference>
<accession>A0A9D2F578</accession>
<name>A0A9D2F578_9FIRM</name>
<dbReference type="AlphaFoldDB" id="A0A9D2F578"/>
<sequence length="650" mass="64975">MKKRLLSALLALSMLCSALPAPAFAQGADSAGLEQEQCSCSIRCTADGTNPDCPVCAADAAACGAGLDPATVETADPEPTPEATATPVPTETPAPAGEPAPQTLGAVPSLLASNDGVSTRAAPTTLTVGGTSVLNGSYWKTNAGGTLTADGASESDYNVKYDKDSNTLTLKDATINGTDTVGYVGAGIYAEGDLTIVLEGSSTVTGVQDPNGDSQSIRVSGNLTIQGGGSLTAQGAETSSGSSYGIFVMGSFTQQGGSVTAIGGNVSGNSTSTGLYVYGGTVTAQDGTLTATGGTTSGSSYGISMSSSSSVTVGSAAVTATGGTGNYSYGLYVNPSSPSVSPSVTLSGSGSLTARSGTATNRAGGIYLVNIWGSTGSVTVGNGSTLLTNSVIRQDIYNTQYPLAPTGDGSWLIYGQSGQTSAVGGTYTLEENITIPSGTVVTIPAGSTLTVPQGKTLTVNGTLTNQGTLSIAAESCLTGSGSLEGDGSFTAVAVTGIEVPDDVTCADYEKKVVLAGPTVLGHAFTADGWTLTFTKGEVTLDGCTYTVTASKEGSESIEKTFTAQHSFGEDGKCPCGASRPTQDAEGCYQVADAFQLFWFAGLVNGTLEDAEQDTAASAVLTADIDLSGETWTPIGSESTPYIGTFDGQGY</sequence>
<protein>
    <submittedName>
        <fullName evidence="3">Uncharacterized protein</fullName>
    </submittedName>
</protein>
<keyword evidence="2" id="KW-0732">Signal</keyword>
<reference evidence="3" key="1">
    <citation type="journal article" date="2021" name="PeerJ">
        <title>Extensive microbial diversity within the chicken gut microbiome revealed by metagenomics and culture.</title>
        <authorList>
            <person name="Gilroy R."/>
            <person name="Ravi A."/>
            <person name="Getino M."/>
            <person name="Pursley I."/>
            <person name="Horton D.L."/>
            <person name="Alikhan N.F."/>
            <person name="Baker D."/>
            <person name="Gharbi K."/>
            <person name="Hall N."/>
            <person name="Watson M."/>
            <person name="Adriaenssens E.M."/>
            <person name="Foster-Nyarko E."/>
            <person name="Jarju S."/>
            <person name="Secka A."/>
            <person name="Antonio M."/>
            <person name="Oren A."/>
            <person name="Chaudhuri R.R."/>
            <person name="La Ragione R."/>
            <person name="Hildebrand F."/>
            <person name="Pallen M.J."/>
        </authorList>
    </citation>
    <scope>NUCLEOTIDE SEQUENCE</scope>
    <source>
        <strain evidence="3">3436</strain>
    </source>
</reference>
<dbReference type="Proteomes" id="UP000824031">
    <property type="component" value="Unassembled WGS sequence"/>
</dbReference>
<organism evidence="3 4">
    <name type="scientific">Candidatus Gemmiger excrementavium</name>
    <dbReference type="NCBI Taxonomy" id="2838608"/>
    <lineage>
        <taxon>Bacteria</taxon>
        <taxon>Bacillati</taxon>
        <taxon>Bacillota</taxon>
        <taxon>Clostridia</taxon>
        <taxon>Eubacteriales</taxon>
        <taxon>Gemmiger</taxon>
    </lineage>
</organism>
<feature type="region of interest" description="Disordered" evidence="1">
    <location>
        <begin position="71"/>
        <end position="106"/>
    </location>
</feature>
<feature type="signal peptide" evidence="2">
    <location>
        <begin position="1"/>
        <end position="25"/>
    </location>
</feature>
<evidence type="ECO:0000313" key="4">
    <source>
        <dbReference type="Proteomes" id="UP000824031"/>
    </source>
</evidence>
<gene>
    <name evidence="3" type="ORF">H9810_11980</name>
</gene>
<evidence type="ECO:0000256" key="2">
    <source>
        <dbReference type="SAM" id="SignalP"/>
    </source>
</evidence>
<feature type="non-terminal residue" evidence="3">
    <location>
        <position position="650"/>
    </location>
</feature>
<evidence type="ECO:0000256" key="1">
    <source>
        <dbReference type="SAM" id="MobiDB-lite"/>
    </source>
</evidence>
<dbReference type="EMBL" id="DXBO01000177">
    <property type="protein sequence ID" value="HIZ49425.1"/>
    <property type="molecule type" value="Genomic_DNA"/>
</dbReference>
<comment type="caution">
    <text evidence="3">The sequence shown here is derived from an EMBL/GenBank/DDBJ whole genome shotgun (WGS) entry which is preliminary data.</text>
</comment>